<name>A0A8S5UFD5_9CAUD</name>
<sequence length="35" mass="4140">MFRIIAYKCTRVNNIIIIELNGRNKVCIDISQCKR</sequence>
<protein>
    <submittedName>
        <fullName evidence="1">Uncharacterized protein</fullName>
    </submittedName>
</protein>
<organism evidence="1">
    <name type="scientific">Myoviridae sp. ctcyQ27</name>
    <dbReference type="NCBI Taxonomy" id="2825139"/>
    <lineage>
        <taxon>Viruses</taxon>
        <taxon>Duplodnaviria</taxon>
        <taxon>Heunggongvirae</taxon>
        <taxon>Uroviricota</taxon>
        <taxon>Caudoviricetes</taxon>
    </lineage>
</organism>
<dbReference type="EMBL" id="BK016080">
    <property type="protein sequence ID" value="DAF93139.1"/>
    <property type="molecule type" value="Genomic_DNA"/>
</dbReference>
<evidence type="ECO:0000313" key="1">
    <source>
        <dbReference type="EMBL" id="DAF93139.1"/>
    </source>
</evidence>
<accession>A0A8S5UFD5</accession>
<proteinExistence type="predicted"/>
<reference evidence="1" key="1">
    <citation type="journal article" date="2021" name="Proc. Natl. Acad. Sci. U.S.A.">
        <title>A Catalog of Tens of Thousands of Viruses from Human Metagenomes Reveals Hidden Associations with Chronic Diseases.</title>
        <authorList>
            <person name="Tisza M.J."/>
            <person name="Buck C.B."/>
        </authorList>
    </citation>
    <scope>NUCLEOTIDE SEQUENCE</scope>
    <source>
        <strain evidence="1">CtcyQ27</strain>
    </source>
</reference>